<dbReference type="Gene3D" id="3.20.80.10">
    <property type="entry name" value="Regulatory factor, effector binding domain"/>
    <property type="match status" value="1"/>
</dbReference>
<dbReference type="RefSeq" id="WP_390223023.1">
    <property type="nucleotide sequence ID" value="NZ_JBHTAA010000005.1"/>
</dbReference>
<gene>
    <name evidence="1" type="ORF">ACFQJC_09180</name>
</gene>
<evidence type="ECO:0000313" key="2">
    <source>
        <dbReference type="Proteomes" id="UP001596481"/>
    </source>
</evidence>
<comment type="caution">
    <text evidence="1">The sequence shown here is derived from an EMBL/GenBank/DDBJ whole genome shotgun (WGS) entry which is preliminary data.</text>
</comment>
<dbReference type="SUPFAM" id="SSF55136">
    <property type="entry name" value="Probable bacterial effector-binding domain"/>
    <property type="match status" value="1"/>
</dbReference>
<dbReference type="Proteomes" id="UP001596481">
    <property type="component" value="Unassembled WGS sequence"/>
</dbReference>
<dbReference type="InterPro" id="IPR006917">
    <property type="entry name" value="SOUL_heme-bd"/>
</dbReference>
<reference evidence="1 2" key="1">
    <citation type="journal article" date="2019" name="Int. J. Syst. Evol. Microbiol.">
        <title>The Global Catalogue of Microorganisms (GCM) 10K type strain sequencing project: providing services to taxonomists for standard genome sequencing and annotation.</title>
        <authorList>
            <consortium name="The Broad Institute Genomics Platform"/>
            <consortium name="The Broad Institute Genome Sequencing Center for Infectious Disease"/>
            <person name="Wu L."/>
            <person name="Ma J."/>
        </authorList>
    </citation>
    <scope>NUCLEOTIDE SEQUENCE [LARGE SCALE GENOMIC DNA]</scope>
    <source>
        <strain evidence="1 2">DSM 29988</strain>
    </source>
</reference>
<dbReference type="InterPro" id="IPR011256">
    <property type="entry name" value="Reg_factor_effector_dom_sf"/>
</dbReference>
<dbReference type="PANTHER" id="PTHR11220">
    <property type="entry name" value="HEME-BINDING PROTEIN-RELATED"/>
    <property type="match status" value="1"/>
</dbReference>
<dbReference type="PANTHER" id="PTHR11220:SF1">
    <property type="entry name" value="HEME-BINDING PROTEIN 2"/>
    <property type="match status" value="1"/>
</dbReference>
<organism evidence="1 2">
    <name type="scientific">Haloferax namakaokahaiae</name>
    <dbReference type="NCBI Taxonomy" id="1748331"/>
    <lineage>
        <taxon>Archaea</taxon>
        <taxon>Methanobacteriati</taxon>
        <taxon>Methanobacteriota</taxon>
        <taxon>Stenosarchaea group</taxon>
        <taxon>Halobacteria</taxon>
        <taxon>Halobacteriales</taxon>
        <taxon>Haloferacaceae</taxon>
        <taxon>Haloferax</taxon>
    </lineage>
</organism>
<keyword evidence="2" id="KW-1185">Reference proteome</keyword>
<dbReference type="AlphaFoldDB" id="A0ABD5ZER4"/>
<evidence type="ECO:0000313" key="1">
    <source>
        <dbReference type="EMBL" id="MFC7203686.1"/>
    </source>
</evidence>
<accession>A0ABD5ZER4</accession>
<dbReference type="EMBL" id="JBHTAA010000005">
    <property type="protein sequence ID" value="MFC7203686.1"/>
    <property type="molecule type" value="Genomic_DNA"/>
</dbReference>
<proteinExistence type="predicted"/>
<name>A0ABD5ZER4_9EURY</name>
<sequence length="215" mass="23746">MKRRTVLALSAVGLAVAGILVTRTFGSDDVEQVPYTVVEEFRGVELRHYPTTVTVETSARNSNAAFRRLFNYLSGANRTRQKVSMTAPVQTDQSSAKIPMTAPVATEPGDEGMQMAFFLPAEYDYESAPRPTDPAVELAEHPARTLAVRQFSWLATDRRTKSQTDALVATLAEESVPIVGEPFLLQYDSPWTLPFLRTNEVAVEVQRRTAGRPGN</sequence>
<dbReference type="Pfam" id="PF04832">
    <property type="entry name" value="SOUL"/>
    <property type="match status" value="1"/>
</dbReference>
<protein>
    <submittedName>
        <fullName evidence="1">SOUL family heme-binding protein</fullName>
    </submittedName>
</protein>